<dbReference type="Gene3D" id="3.50.30.40">
    <property type="entry name" value="Ribonuclease E inhibitor RraA/RraA-like"/>
    <property type="match status" value="1"/>
</dbReference>
<protein>
    <recommendedName>
        <fullName evidence="2">Putative 4-hydroxy-4-methyl-2-oxoglutarate aldolase</fullName>
    </recommendedName>
    <alternativeName>
        <fullName evidence="3">Regulator of ribonuclease activity homolog</fullName>
    </alternativeName>
    <alternativeName>
        <fullName evidence="4">RraA-like protein</fullName>
    </alternativeName>
</protein>
<dbReference type="CDD" id="cd16841">
    <property type="entry name" value="RraA_family"/>
    <property type="match status" value="1"/>
</dbReference>
<dbReference type="EMBL" id="CP124535">
    <property type="protein sequence ID" value="WGV17560.1"/>
    <property type="molecule type" value="Genomic_DNA"/>
</dbReference>
<organism evidence="5 6">
    <name type="scientific">Fuscovulum ytuae</name>
    <dbReference type="NCBI Taxonomy" id="3042299"/>
    <lineage>
        <taxon>Bacteria</taxon>
        <taxon>Pseudomonadati</taxon>
        <taxon>Pseudomonadota</taxon>
        <taxon>Alphaproteobacteria</taxon>
        <taxon>Rhodobacterales</taxon>
        <taxon>Paracoccaceae</taxon>
        <taxon>Fuscovulum</taxon>
    </lineage>
</organism>
<dbReference type="RefSeq" id="WP_281468966.1">
    <property type="nucleotide sequence ID" value="NZ_CP124535.1"/>
</dbReference>
<proteinExistence type="predicted"/>
<evidence type="ECO:0000256" key="4">
    <source>
        <dbReference type="ARBA" id="ARBA00030169"/>
    </source>
</evidence>
<evidence type="ECO:0000313" key="5">
    <source>
        <dbReference type="EMBL" id="WGV17560.1"/>
    </source>
</evidence>
<dbReference type="PANTHER" id="PTHR33254:SF4">
    <property type="entry name" value="4-HYDROXY-4-METHYL-2-OXOGLUTARATE ALDOLASE 3-RELATED"/>
    <property type="match status" value="1"/>
</dbReference>
<evidence type="ECO:0000256" key="1">
    <source>
        <dbReference type="ARBA" id="ARBA00001968"/>
    </source>
</evidence>
<comment type="cofactor">
    <cofactor evidence="1">
        <name>a divalent metal cation</name>
        <dbReference type="ChEBI" id="CHEBI:60240"/>
    </cofactor>
</comment>
<evidence type="ECO:0000313" key="6">
    <source>
        <dbReference type="Proteomes" id="UP001230978"/>
    </source>
</evidence>
<reference evidence="5 6" key="1">
    <citation type="submission" date="2023-04" db="EMBL/GenBank/DDBJ databases">
        <title>YMD61, complete Genome.</title>
        <authorList>
            <person name="Zhang J."/>
        </authorList>
    </citation>
    <scope>NUCLEOTIDE SEQUENCE [LARGE SCALE GENOMIC DNA]</scope>
    <source>
        <strain evidence="5 6">YMD61</strain>
    </source>
</reference>
<keyword evidence="6" id="KW-1185">Reference proteome</keyword>
<evidence type="ECO:0000256" key="2">
    <source>
        <dbReference type="ARBA" id="ARBA00016549"/>
    </source>
</evidence>
<dbReference type="Proteomes" id="UP001230978">
    <property type="component" value="Chromosome"/>
</dbReference>
<dbReference type="SUPFAM" id="SSF89562">
    <property type="entry name" value="RraA-like"/>
    <property type="match status" value="1"/>
</dbReference>
<dbReference type="InterPro" id="IPR005493">
    <property type="entry name" value="RraA/RraA-like"/>
</dbReference>
<dbReference type="Pfam" id="PF03737">
    <property type="entry name" value="RraA-like"/>
    <property type="match status" value="1"/>
</dbReference>
<sequence length="209" mass="20992">MTDTAMTGAADLLAHGTATLCEAWPSATLIDRPLRPLAPGMALAGPALPVICQPGDNLALHLAIAAARPGDVLVVDYGGSLASGPFGEVMALACTLRGIAGLVIDGAVRDSAQIAAMGFPVFCAGLNIRGTTKRHPGTIGAPITLGGATIRPGDIILADADALVCLPASDLAPALAAAATRTEKEARMMDRLRAGETTLQILGLNGATP</sequence>
<evidence type="ECO:0000256" key="3">
    <source>
        <dbReference type="ARBA" id="ARBA00029596"/>
    </source>
</evidence>
<accession>A0ABY8QBA5</accession>
<name>A0ABY8QBA5_9RHOB</name>
<dbReference type="InterPro" id="IPR036704">
    <property type="entry name" value="RraA/RraA-like_sf"/>
</dbReference>
<gene>
    <name evidence="5" type="ORF">QF092_07160</name>
</gene>
<dbReference type="PANTHER" id="PTHR33254">
    <property type="entry name" value="4-HYDROXY-4-METHYL-2-OXOGLUTARATE ALDOLASE 3-RELATED"/>
    <property type="match status" value="1"/>
</dbReference>